<reference evidence="2" key="1">
    <citation type="journal article" date="2014" name="Int. J. Syst. Evol. Microbiol.">
        <title>Complete genome sequence of Corynebacterium casei LMG S-19264T (=DSM 44701T), isolated from a smear-ripened cheese.</title>
        <authorList>
            <consortium name="US DOE Joint Genome Institute (JGI-PGF)"/>
            <person name="Walter F."/>
            <person name="Albersmeier A."/>
            <person name="Kalinowski J."/>
            <person name="Ruckert C."/>
        </authorList>
    </citation>
    <scope>NUCLEOTIDE SEQUENCE</scope>
    <source>
        <strain evidence="2">JCM 4633</strain>
    </source>
</reference>
<proteinExistence type="predicted"/>
<dbReference type="SUPFAM" id="SSF53474">
    <property type="entry name" value="alpha/beta-Hydrolases"/>
    <property type="match status" value="1"/>
</dbReference>
<sequence length="245" mass="25269">MTYETATAPNGKLVDVHRPAPAPAGAPVPTVLLWHGTGPDERDVLRPLATAVAALGALVLVPDWRSDEPDRGRAHLLASLEYARARAASFGGDGERMVLAGWSAGAPAALGVALHPEVAGGWRPSAVVGIASRYDVPARTTGTAPLADLAAGTPGVPEPVPVALVHGTADALMDPAHSRTARDALMAHRWPVLSEEIPGADHAGAIMTEYDPARGRCRPSEDERVRAAGELTARTIARAAGLTAA</sequence>
<reference evidence="2" key="2">
    <citation type="submission" date="2020-09" db="EMBL/GenBank/DDBJ databases">
        <authorList>
            <person name="Sun Q."/>
            <person name="Ohkuma M."/>
        </authorList>
    </citation>
    <scope>NUCLEOTIDE SEQUENCE</scope>
    <source>
        <strain evidence="2">JCM 4633</strain>
    </source>
</reference>
<protein>
    <recommendedName>
        <fullName evidence="4">Alpha/beta hydrolase</fullName>
    </recommendedName>
</protein>
<evidence type="ECO:0000256" key="1">
    <source>
        <dbReference type="ARBA" id="ARBA00022801"/>
    </source>
</evidence>
<dbReference type="PROSITE" id="PS00122">
    <property type="entry name" value="CARBOXYLESTERASE_B_1"/>
    <property type="match status" value="1"/>
</dbReference>
<accession>A0A918T979</accession>
<dbReference type="Proteomes" id="UP000646244">
    <property type="component" value="Unassembled WGS sequence"/>
</dbReference>
<organism evidence="2 3">
    <name type="scientific">Streptomyces cinnamoneus</name>
    <name type="common">Streptoverticillium cinnamoneum</name>
    <dbReference type="NCBI Taxonomy" id="53446"/>
    <lineage>
        <taxon>Bacteria</taxon>
        <taxon>Bacillati</taxon>
        <taxon>Actinomycetota</taxon>
        <taxon>Actinomycetes</taxon>
        <taxon>Kitasatosporales</taxon>
        <taxon>Streptomycetaceae</taxon>
        <taxon>Streptomyces</taxon>
        <taxon>Streptomyces cinnamoneus group</taxon>
    </lineage>
</organism>
<dbReference type="RefSeq" id="WP_190107542.1">
    <property type="nucleotide sequence ID" value="NZ_BMVB01000001.1"/>
</dbReference>
<dbReference type="InterPro" id="IPR029058">
    <property type="entry name" value="AB_hydrolase_fold"/>
</dbReference>
<dbReference type="AlphaFoldDB" id="A0A918T979"/>
<evidence type="ECO:0000313" key="2">
    <source>
        <dbReference type="EMBL" id="GHC32376.1"/>
    </source>
</evidence>
<dbReference type="Gene3D" id="3.40.50.1820">
    <property type="entry name" value="alpha/beta hydrolase"/>
    <property type="match status" value="1"/>
</dbReference>
<evidence type="ECO:0000313" key="3">
    <source>
        <dbReference type="Proteomes" id="UP000646244"/>
    </source>
</evidence>
<evidence type="ECO:0008006" key="4">
    <source>
        <dbReference type="Google" id="ProtNLM"/>
    </source>
</evidence>
<dbReference type="GO" id="GO:0016787">
    <property type="term" value="F:hydrolase activity"/>
    <property type="evidence" value="ECO:0007669"/>
    <property type="project" value="UniProtKB-KW"/>
</dbReference>
<dbReference type="EMBL" id="BMVB01000001">
    <property type="protein sequence ID" value="GHC32376.1"/>
    <property type="molecule type" value="Genomic_DNA"/>
</dbReference>
<keyword evidence="1" id="KW-0378">Hydrolase</keyword>
<gene>
    <name evidence="2" type="ORF">GCM10010507_00760</name>
</gene>
<dbReference type="InterPro" id="IPR019826">
    <property type="entry name" value="Carboxylesterase_B_AS"/>
</dbReference>
<name>A0A918T979_STRCJ</name>
<comment type="caution">
    <text evidence="2">The sequence shown here is derived from an EMBL/GenBank/DDBJ whole genome shotgun (WGS) entry which is preliminary data.</text>
</comment>